<organism evidence="1">
    <name type="scientific">marine metagenome</name>
    <dbReference type="NCBI Taxonomy" id="408172"/>
    <lineage>
        <taxon>unclassified sequences</taxon>
        <taxon>metagenomes</taxon>
        <taxon>ecological metagenomes</taxon>
    </lineage>
</organism>
<feature type="non-terminal residue" evidence="1">
    <location>
        <position position="1"/>
    </location>
</feature>
<dbReference type="AlphaFoldDB" id="A0A382PD92"/>
<name>A0A382PD92_9ZZZZ</name>
<gene>
    <name evidence="1" type="ORF">METZ01_LOCUS323429</name>
</gene>
<dbReference type="EMBL" id="UINC01106131">
    <property type="protein sequence ID" value="SVC70575.1"/>
    <property type="molecule type" value="Genomic_DNA"/>
</dbReference>
<proteinExistence type="predicted"/>
<reference evidence="1" key="1">
    <citation type="submission" date="2018-05" db="EMBL/GenBank/DDBJ databases">
        <authorList>
            <person name="Lanie J.A."/>
            <person name="Ng W.-L."/>
            <person name="Kazmierczak K.M."/>
            <person name="Andrzejewski T.M."/>
            <person name="Davidsen T.M."/>
            <person name="Wayne K.J."/>
            <person name="Tettelin H."/>
            <person name="Glass J.I."/>
            <person name="Rusch D."/>
            <person name="Podicherti R."/>
            <person name="Tsui H.-C.T."/>
            <person name="Winkler M.E."/>
        </authorList>
    </citation>
    <scope>NUCLEOTIDE SEQUENCE</scope>
</reference>
<protein>
    <submittedName>
        <fullName evidence="1">Uncharacterized protein</fullName>
    </submittedName>
</protein>
<accession>A0A382PD92</accession>
<sequence length="40" mass="4465">NTSRYLSYLTKSGLIHMVNQTILLGITMMDARDVPTVVVI</sequence>
<evidence type="ECO:0000313" key="1">
    <source>
        <dbReference type="EMBL" id="SVC70575.1"/>
    </source>
</evidence>